<dbReference type="RefSeq" id="XP_025381503.1">
    <property type="nucleotide sequence ID" value="XM_025519512.1"/>
</dbReference>
<accession>A0A316Z295</accession>
<evidence type="ECO:0008006" key="5">
    <source>
        <dbReference type="Google" id="ProtNLM"/>
    </source>
</evidence>
<evidence type="ECO:0000313" key="3">
    <source>
        <dbReference type="EMBL" id="PWN94305.1"/>
    </source>
</evidence>
<proteinExistence type="predicted"/>
<reference evidence="3 4" key="1">
    <citation type="journal article" date="2018" name="Mol. Biol. Evol.">
        <title>Broad Genomic Sampling Reveals a Smut Pathogenic Ancestry of the Fungal Clade Ustilaginomycotina.</title>
        <authorList>
            <person name="Kijpornyongpan T."/>
            <person name="Mondo S.J."/>
            <person name="Barry K."/>
            <person name="Sandor L."/>
            <person name="Lee J."/>
            <person name="Lipzen A."/>
            <person name="Pangilinan J."/>
            <person name="LaButti K."/>
            <person name="Hainaut M."/>
            <person name="Henrissat B."/>
            <person name="Grigoriev I.V."/>
            <person name="Spatafora J.W."/>
            <person name="Aime M.C."/>
        </authorList>
    </citation>
    <scope>NUCLEOTIDE SEQUENCE [LARGE SCALE GENOMIC DNA]</scope>
    <source>
        <strain evidence="3 4">MCA 4198</strain>
    </source>
</reference>
<feature type="transmembrane region" description="Helical" evidence="2">
    <location>
        <begin position="230"/>
        <end position="250"/>
    </location>
</feature>
<dbReference type="Proteomes" id="UP000245768">
    <property type="component" value="Unassembled WGS sequence"/>
</dbReference>
<feature type="region of interest" description="Disordered" evidence="1">
    <location>
        <begin position="383"/>
        <end position="402"/>
    </location>
</feature>
<sequence length="555" mass="60942">MDTLRNLLRTSPPARPQTVSERVVGALTTPLDPRAFSPQNPHFIPLPGSKPIPVWAAILPPLSYYVALTLLPPLSHHGAFSSSAVAATGKWQTLATSLRFALATISIVTFAVLPFAYHVPGSAILTYQLGLVGCYGACRVFDVFFLSYPRVPRRLRLDTSKPATGRQYPSELPNEQWPTQDHPVGFKARLWWALDLLISMRGVGWDYASPDVRHDTNPWQPPSRRQLHRAFFKIGPVLAVCLFGLRAMHASDYMVTGMSITRLPVGLRPLFVAFTGVSLYALFDFGYTVVSALALPVLRLIAPSATAAAQPSEELHNVDFFPLLNPVNLTELRSVRCFWSKCWHRLFHRAFLVYGVLPFQRLALLIEYAFRWIVARAQGRAAPSTPFADGRPSPARHADPGRVLNRGQGDWGKVVGAFVASGAIHAVSERAALGGRLALPPQHATVLLAAGKGGSHGSGIWSVTSFLPPFSGAGEFTFFLLNGLAVVVEAVVGKIVMAQRRKELQKAKGSSVQPRWYDIYIQLTWTLTVLLTSGELFVEGWLASGLVDELTFRSH</sequence>
<evidence type="ECO:0000256" key="1">
    <source>
        <dbReference type="SAM" id="MobiDB-lite"/>
    </source>
</evidence>
<dbReference type="OrthoDB" id="1077582at2759"/>
<dbReference type="InParanoid" id="A0A316Z295"/>
<evidence type="ECO:0000313" key="4">
    <source>
        <dbReference type="Proteomes" id="UP000245768"/>
    </source>
</evidence>
<dbReference type="PANTHER" id="PTHR31595:SF57">
    <property type="entry name" value="OS04G0481900 PROTEIN"/>
    <property type="match status" value="1"/>
</dbReference>
<dbReference type="AlphaFoldDB" id="A0A316Z295"/>
<feature type="transmembrane region" description="Helical" evidence="2">
    <location>
        <begin position="270"/>
        <end position="295"/>
    </location>
</feature>
<keyword evidence="2" id="KW-0472">Membrane</keyword>
<keyword evidence="4" id="KW-1185">Reference proteome</keyword>
<gene>
    <name evidence="3" type="ORF">FA10DRAFT_248968</name>
</gene>
<keyword evidence="2" id="KW-0812">Transmembrane</keyword>
<evidence type="ECO:0000256" key="2">
    <source>
        <dbReference type="SAM" id="Phobius"/>
    </source>
</evidence>
<dbReference type="GO" id="GO:0006629">
    <property type="term" value="P:lipid metabolic process"/>
    <property type="evidence" value="ECO:0007669"/>
    <property type="project" value="InterPro"/>
</dbReference>
<dbReference type="InterPro" id="IPR044851">
    <property type="entry name" value="Wax_synthase"/>
</dbReference>
<organism evidence="3 4">
    <name type="scientific">Acaromyces ingoldii</name>
    <dbReference type="NCBI Taxonomy" id="215250"/>
    <lineage>
        <taxon>Eukaryota</taxon>
        <taxon>Fungi</taxon>
        <taxon>Dikarya</taxon>
        <taxon>Basidiomycota</taxon>
        <taxon>Ustilaginomycotina</taxon>
        <taxon>Exobasidiomycetes</taxon>
        <taxon>Exobasidiales</taxon>
        <taxon>Cryptobasidiaceae</taxon>
        <taxon>Acaromyces</taxon>
    </lineage>
</organism>
<dbReference type="GeneID" id="37041428"/>
<feature type="transmembrane region" description="Helical" evidence="2">
    <location>
        <begin position="100"/>
        <end position="119"/>
    </location>
</feature>
<dbReference type="PANTHER" id="PTHR31595">
    <property type="entry name" value="LONG-CHAIN-ALCOHOL O-FATTY-ACYLTRANSFERASE 3-RELATED"/>
    <property type="match status" value="1"/>
</dbReference>
<dbReference type="STRING" id="215250.A0A316Z295"/>
<dbReference type="EMBL" id="KZ819634">
    <property type="protein sequence ID" value="PWN94305.1"/>
    <property type="molecule type" value="Genomic_DNA"/>
</dbReference>
<dbReference type="GO" id="GO:0008374">
    <property type="term" value="F:O-acyltransferase activity"/>
    <property type="evidence" value="ECO:0007669"/>
    <property type="project" value="InterPro"/>
</dbReference>
<feature type="transmembrane region" description="Helical" evidence="2">
    <location>
        <begin position="351"/>
        <end position="370"/>
    </location>
</feature>
<protein>
    <recommendedName>
        <fullName evidence="5">Wax synthase domain-containing protein</fullName>
    </recommendedName>
</protein>
<feature type="transmembrane region" description="Helical" evidence="2">
    <location>
        <begin position="476"/>
        <end position="498"/>
    </location>
</feature>
<feature type="transmembrane region" description="Helical" evidence="2">
    <location>
        <begin position="125"/>
        <end position="146"/>
    </location>
</feature>
<keyword evidence="2" id="KW-1133">Transmembrane helix</keyword>
<name>A0A316Z295_9BASI</name>